<dbReference type="GO" id="GO:0008168">
    <property type="term" value="F:methyltransferase activity"/>
    <property type="evidence" value="ECO:0007669"/>
    <property type="project" value="UniProtKB-KW"/>
</dbReference>
<dbReference type="GO" id="GO:0006281">
    <property type="term" value="P:DNA repair"/>
    <property type="evidence" value="ECO:0007669"/>
    <property type="project" value="InterPro"/>
</dbReference>
<dbReference type="Gene3D" id="1.10.10.10">
    <property type="entry name" value="Winged helix-like DNA-binding domain superfamily/Winged helix DNA-binding domain"/>
    <property type="match status" value="1"/>
</dbReference>
<gene>
    <name evidence="3" type="ORF">CLV25_105122</name>
</gene>
<dbReference type="AlphaFoldDB" id="A0A4V2RPU3"/>
<dbReference type="InterPro" id="IPR014048">
    <property type="entry name" value="MethylDNA_cys_MeTrfase_DNA-bd"/>
</dbReference>
<dbReference type="RefSeq" id="WP_131838934.1">
    <property type="nucleotide sequence ID" value="NZ_SLWB01000005.1"/>
</dbReference>
<evidence type="ECO:0000256" key="1">
    <source>
        <dbReference type="ARBA" id="ARBA00022763"/>
    </source>
</evidence>
<evidence type="ECO:0000313" key="4">
    <source>
        <dbReference type="Proteomes" id="UP000294830"/>
    </source>
</evidence>
<dbReference type="OrthoDB" id="9132167at2"/>
<feature type="domain" description="Methylated-DNA-[protein]-cysteine S-methyltransferase DNA binding" evidence="2">
    <location>
        <begin position="8"/>
        <end position="90"/>
    </location>
</feature>
<name>A0A4V2RPU3_9BACT</name>
<evidence type="ECO:0000313" key="3">
    <source>
        <dbReference type="EMBL" id="TCN68920.1"/>
    </source>
</evidence>
<reference evidence="3 4" key="1">
    <citation type="submission" date="2019-03" db="EMBL/GenBank/DDBJ databases">
        <title>Genomic Encyclopedia of Archaeal and Bacterial Type Strains, Phase II (KMG-II): from individual species to whole genera.</title>
        <authorList>
            <person name="Goeker M."/>
        </authorList>
    </citation>
    <scope>NUCLEOTIDE SEQUENCE [LARGE SCALE GENOMIC DNA]</scope>
    <source>
        <strain evidence="3 4">RL-C</strain>
    </source>
</reference>
<keyword evidence="3" id="KW-0489">Methyltransferase</keyword>
<evidence type="ECO:0000259" key="2">
    <source>
        <dbReference type="Pfam" id="PF01035"/>
    </source>
</evidence>
<dbReference type="InterPro" id="IPR052520">
    <property type="entry name" value="ATL_DNA_repair"/>
</dbReference>
<dbReference type="PANTHER" id="PTHR42942:SF1">
    <property type="entry name" value="ALKYLTRANSFERASE-LIKE PROTEIN 1"/>
    <property type="match status" value="1"/>
</dbReference>
<keyword evidence="1" id="KW-0227">DNA damage</keyword>
<keyword evidence="3" id="KW-0808">Transferase</keyword>
<proteinExistence type="predicted"/>
<dbReference type="InterPro" id="IPR036388">
    <property type="entry name" value="WH-like_DNA-bd_sf"/>
</dbReference>
<dbReference type="GO" id="GO:0032259">
    <property type="term" value="P:methylation"/>
    <property type="evidence" value="ECO:0007669"/>
    <property type="project" value="UniProtKB-KW"/>
</dbReference>
<accession>A0A4V2RPU3</accession>
<comment type="caution">
    <text evidence="3">The sequence shown here is derived from an EMBL/GenBank/DDBJ whole genome shotgun (WGS) entry which is preliminary data.</text>
</comment>
<keyword evidence="4" id="KW-1185">Reference proteome</keyword>
<dbReference type="Proteomes" id="UP000294830">
    <property type="component" value="Unassembled WGS sequence"/>
</dbReference>
<dbReference type="SUPFAM" id="SSF46767">
    <property type="entry name" value="Methylated DNA-protein cysteine methyltransferase, C-terminal domain"/>
    <property type="match status" value="1"/>
</dbReference>
<organism evidence="3 4">
    <name type="scientific">Acetobacteroides hydrogenigenes</name>
    <dbReference type="NCBI Taxonomy" id="979970"/>
    <lineage>
        <taxon>Bacteria</taxon>
        <taxon>Pseudomonadati</taxon>
        <taxon>Bacteroidota</taxon>
        <taxon>Bacteroidia</taxon>
        <taxon>Bacteroidales</taxon>
        <taxon>Rikenellaceae</taxon>
        <taxon>Acetobacteroides</taxon>
    </lineage>
</organism>
<dbReference type="CDD" id="cd06445">
    <property type="entry name" value="ATase"/>
    <property type="match status" value="1"/>
</dbReference>
<dbReference type="Pfam" id="PF01035">
    <property type="entry name" value="DNA_binding_1"/>
    <property type="match status" value="1"/>
</dbReference>
<dbReference type="EMBL" id="SLWB01000005">
    <property type="protein sequence ID" value="TCN68920.1"/>
    <property type="molecule type" value="Genomic_DNA"/>
</dbReference>
<sequence length="114" mass="12836">MTFDKLSFFEQVYQVVELIPEGRVTSYGAIARYLGTGRSSRMVGWAMNASHTCDRYIPAHRVVNRNGLLTGKHCFGSPTAMEELLRAEGIEVVDDKIVGFGRYFWDPSVELDIS</sequence>
<dbReference type="InterPro" id="IPR036217">
    <property type="entry name" value="MethylDNA_cys_MeTrfase_DNAb"/>
</dbReference>
<dbReference type="PANTHER" id="PTHR42942">
    <property type="entry name" value="6-O-METHYLGUANINE DNA METHYLTRANSFERASE"/>
    <property type="match status" value="1"/>
</dbReference>
<protein>
    <submittedName>
        <fullName evidence="3">Methylated-DNA-protein-cysteine methyltransferase-like protein</fullName>
    </submittedName>
</protein>